<keyword evidence="3" id="KW-1185">Reference proteome</keyword>
<feature type="region of interest" description="Disordered" evidence="1">
    <location>
        <begin position="187"/>
        <end position="216"/>
    </location>
</feature>
<dbReference type="AlphaFoldDB" id="A0A8X6MYN6"/>
<feature type="compositionally biased region" description="Polar residues" evidence="1">
    <location>
        <begin position="187"/>
        <end position="200"/>
    </location>
</feature>
<comment type="caution">
    <text evidence="2">The sequence shown here is derived from an EMBL/GenBank/DDBJ whole genome shotgun (WGS) entry which is preliminary data.</text>
</comment>
<evidence type="ECO:0000256" key="1">
    <source>
        <dbReference type="SAM" id="MobiDB-lite"/>
    </source>
</evidence>
<proteinExistence type="predicted"/>
<evidence type="ECO:0000313" key="3">
    <source>
        <dbReference type="Proteomes" id="UP000887013"/>
    </source>
</evidence>
<dbReference type="OrthoDB" id="10610772at2759"/>
<dbReference type="EMBL" id="BMAW01098439">
    <property type="protein sequence ID" value="GFS84850.1"/>
    <property type="molecule type" value="Genomic_DNA"/>
</dbReference>
<sequence length="216" mass="25838">MLSVPSLKDLSAAPIAVTLYNDSKMQQFLKRNKFRLSPNEKWRVLIKKKLPSDVYPLPLQEKIISLMESVNYEFKMWKQQHKTYLGKSFDQRITSKIHWKSDGTIDISKTASFLIQSDVLPMKHRFRLACNYWKNEDILKMWEQMPADLRDDLYKMQKYDIPQHVSNINVIEWLRWYSKRGTSNTDYNQDTVSQATRVQPSRSKRKSQKKLFHRVY</sequence>
<dbReference type="Proteomes" id="UP000887013">
    <property type="component" value="Unassembled WGS sequence"/>
</dbReference>
<protein>
    <submittedName>
        <fullName evidence="2">Uncharacterized protein</fullName>
    </submittedName>
</protein>
<reference evidence="2" key="1">
    <citation type="submission" date="2020-08" db="EMBL/GenBank/DDBJ databases">
        <title>Multicomponent nature underlies the extraordinary mechanical properties of spider dragline silk.</title>
        <authorList>
            <person name="Kono N."/>
            <person name="Nakamura H."/>
            <person name="Mori M."/>
            <person name="Yoshida Y."/>
            <person name="Ohtoshi R."/>
            <person name="Malay A.D."/>
            <person name="Moran D.A.P."/>
            <person name="Tomita M."/>
            <person name="Numata K."/>
            <person name="Arakawa K."/>
        </authorList>
    </citation>
    <scope>NUCLEOTIDE SEQUENCE</scope>
</reference>
<evidence type="ECO:0000313" key="2">
    <source>
        <dbReference type="EMBL" id="GFS84850.1"/>
    </source>
</evidence>
<name>A0A8X6MYN6_NEPPI</name>
<accession>A0A8X6MYN6</accession>
<gene>
    <name evidence="2" type="primary">NCL1_48578</name>
    <name evidence="2" type="ORF">NPIL_366251</name>
</gene>
<feature type="compositionally biased region" description="Basic residues" evidence="1">
    <location>
        <begin position="202"/>
        <end position="216"/>
    </location>
</feature>
<organism evidence="2 3">
    <name type="scientific">Nephila pilipes</name>
    <name type="common">Giant wood spider</name>
    <name type="synonym">Nephila maculata</name>
    <dbReference type="NCBI Taxonomy" id="299642"/>
    <lineage>
        <taxon>Eukaryota</taxon>
        <taxon>Metazoa</taxon>
        <taxon>Ecdysozoa</taxon>
        <taxon>Arthropoda</taxon>
        <taxon>Chelicerata</taxon>
        <taxon>Arachnida</taxon>
        <taxon>Araneae</taxon>
        <taxon>Araneomorphae</taxon>
        <taxon>Entelegynae</taxon>
        <taxon>Araneoidea</taxon>
        <taxon>Nephilidae</taxon>
        <taxon>Nephila</taxon>
    </lineage>
</organism>